<dbReference type="InterPro" id="IPR027417">
    <property type="entry name" value="P-loop_NTPase"/>
</dbReference>
<gene>
    <name evidence="1" type="ORF">A2V69_01010</name>
</gene>
<dbReference type="PANTHER" id="PTHR11669">
    <property type="entry name" value="REPLICATION FACTOR C / DNA POLYMERASE III GAMMA-TAU SUBUNIT"/>
    <property type="match status" value="1"/>
</dbReference>
<dbReference type="EMBL" id="MHMT01000032">
    <property type="protein sequence ID" value="OGZ31823.1"/>
    <property type="molecule type" value="Genomic_DNA"/>
</dbReference>
<dbReference type="STRING" id="1801990.A2V69_01010"/>
<dbReference type="AlphaFoldDB" id="A0A1G2F1G0"/>
<dbReference type="InterPro" id="IPR050238">
    <property type="entry name" value="DNA_Rep/Repair_Clamp_Loader"/>
</dbReference>
<evidence type="ECO:0000313" key="2">
    <source>
        <dbReference type="Proteomes" id="UP000177810"/>
    </source>
</evidence>
<dbReference type="Proteomes" id="UP000177810">
    <property type="component" value="Unassembled WGS sequence"/>
</dbReference>
<protein>
    <recommendedName>
        <fullName evidence="3">DNA polymerase III subunit delta</fullName>
    </recommendedName>
</protein>
<name>A0A1G2F1G0_9BACT</name>
<dbReference type="Gene3D" id="3.40.50.300">
    <property type="entry name" value="P-loop containing nucleotide triphosphate hydrolases"/>
    <property type="match status" value="1"/>
</dbReference>
<comment type="caution">
    <text evidence="1">The sequence shown here is derived from an EMBL/GenBank/DDBJ whole genome shotgun (WGS) entry which is preliminary data.</text>
</comment>
<accession>A0A1G2F1G0</accession>
<evidence type="ECO:0000313" key="1">
    <source>
        <dbReference type="EMBL" id="OGZ31823.1"/>
    </source>
</evidence>
<organism evidence="1 2">
    <name type="scientific">Candidatus Portnoybacteria bacterium RBG_13_40_8</name>
    <dbReference type="NCBI Taxonomy" id="1801990"/>
    <lineage>
        <taxon>Bacteria</taxon>
        <taxon>Candidatus Portnoyibacteriota</taxon>
    </lineage>
</organism>
<dbReference type="Pfam" id="PF13177">
    <property type="entry name" value="DNA_pol3_delta2"/>
    <property type="match status" value="1"/>
</dbReference>
<evidence type="ECO:0008006" key="3">
    <source>
        <dbReference type="Google" id="ProtNLM"/>
    </source>
</evidence>
<proteinExistence type="predicted"/>
<dbReference type="GO" id="GO:0006261">
    <property type="term" value="P:DNA-templated DNA replication"/>
    <property type="evidence" value="ECO:0007669"/>
    <property type="project" value="TreeGrafter"/>
</dbReference>
<dbReference type="SUPFAM" id="SSF52540">
    <property type="entry name" value="P-loop containing nucleoside triphosphate hydrolases"/>
    <property type="match status" value="1"/>
</dbReference>
<dbReference type="PANTHER" id="PTHR11669:SF8">
    <property type="entry name" value="DNA POLYMERASE III SUBUNIT DELTA"/>
    <property type="match status" value="1"/>
</dbReference>
<sequence>MVSGRNQYILDFFKKAIETKKLTHGYLFWGSDGEEAKDTALWLAEYLKTDSFDILYIVPQEDKKPAGRQAGIISIDQIRKARKHLSLSPYNGLYKFAIIDKAETMNSEAANALLKTLEEPKKDTVLILITSKPGLLPKTIISRLEEIRFKPVSLDKIAKNFLLDKEKRYIDILQKPLNETFKYIEDISKEEKEVFPMLDSWLFLFRDLLVKNKKSTYYNREKLIKIIKEIQKTKDLISSTNVNQRLALENLALCIKNY</sequence>
<reference evidence="1 2" key="1">
    <citation type="journal article" date="2016" name="Nat. Commun.">
        <title>Thousands of microbial genomes shed light on interconnected biogeochemical processes in an aquifer system.</title>
        <authorList>
            <person name="Anantharaman K."/>
            <person name="Brown C.T."/>
            <person name="Hug L.A."/>
            <person name="Sharon I."/>
            <person name="Castelle C.J."/>
            <person name="Probst A.J."/>
            <person name="Thomas B.C."/>
            <person name="Singh A."/>
            <person name="Wilkins M.J."/>
            <person name="Karaoz U."/>
            <person name="Brodie E.L."/>
            <person name="Williams K.H."/>
            <person name="Hubbard S.S."/>
            <person name="Banfield J.F."/>
        </authorList>
    </citation>
    <scope>NUCLEOTIDE SEQUENCE [LARGE SCALE GENOMIC DNA]</scope>
</reference>